<sequence length="309" mass="34280">MKSTDDSMTLVTGAAGSLGSIGRNLTALLLSRGHKVRALVRREDERAEALRRLGAEVVQGDLTDLTSMHRAIEGCARMYFGMSVSPTYLEATVNTAAVARHHGVEAFVNMSQMTVSQMSITETTDSQQQKLHWLAEQALSWSGLPVVTVRPTVFLENFFLLLAATSVREANELALPMGEGKTSPISAVDVARAVAVILDDPAPYIGHSYNLTGFESADLNHYAYLFSRALGRTIRYRNVPLATWTDQLREAGLPPYLVNHFGVMAELHEQGRYDRMTDDFFKLTGERPTNVHDFVKLHAAEFTRREITH</sequence>
<reference evidence="3" key="1">
    <citation type="submission" date="2018-12" db="EMBL/GenBank/DDBJ databases">
        <title>Tengunoibacter tsumagoiensis gen. nov., sp. nov., Dictyobacter kobayashii sp. nov., D. alpinus sp. nov., and D. joshuensis sp. nov. and description of Dictyobacteraceae fam. nov. within the order Ktedonobacterales isolated from Tengu-no-mugimeshi.</title>
        <authorList>
            <person name="Wang C.M."/>
            <person name="Zheng Y."/>
            <person name="Sakai Y."/>
            <person name="Toyoda A."/>
            <person name="Minakuchi Y."/>
            <person name="Abe K."/>
            <person name="Yokota A."/>
            <person name="Yabe S."/>
        </authorList>
    </citation>
    <scope>NUCLEOTIDE SEQUENCE [LARGE SCALE GENOMIC DNA]</scope>
    <source>
        <strain evidence="3">Uno16</strain>
    </source>
</reference>
<dbReference type="AlphaFoldDB" id="A0A402BKS1"/>
<dbReference type="Gene3D" id="3.40.50.720">
    <property type="entry name" value="NAD(P)-binding Rossmann-like Domain"/>
    <property type="match status" value="1"/>
</dbReference>
<dbReference type="Pfam" id="PF05368">
    <property type="entry name" value="NmrA"/>
    <property type="match status" value="1"/>
</dbReference>
<feature type="domain" description="NmrA-like" evidence="1">
    <location>
        <begin position="8"/>
        <end position="283"/>
    </location>
</feature>
<name>A0A402BKS1_9CHLR</name>
<keyword evidence="3" id="KW-1185">Reference proteome</keyword>
<accession>A0A402BKS1</accession>
<dbReference type="PANTHER" id="PTHR43162">
    <property type="match status" value="1"/>
</dbReference>
<dbReference type="InterPro" id="IPR051604">
    <property type="entry name" value="Ergot_Alk_Oxidoreductase"/>
</dbReference>
<dbReference type="Gene3D" id="3.90.25.10">
    <property type="entry name" value="UDP-galactose 4-epimerase, domain 1"/>
    <property type="match status" value="1"/>
</dbReference>
<dbReference type="SUPFAM" id="SSF51735">
    <property type="entry name" value="NAD(P)-binding Rossmann-fold domains"/>
    <property type="match status" value="1"/>
</dbReference>
<proteinExistence type="predicted"/>
<dbReference type="EMBL" id="BIFT01000002">
    <property type="protein sequence ID" value="GCE31931.1"/>
    <property type="molecule type" value="Genomic_DNA"/>
</dbReference>
<gene>
    <name evidence="2" type="ORF">KDA_74150</name>
</gene>
<evidence type="ECO:0000259" key="1">
    <source>
        <dbReference type="Pfam" id="PF05368"/>
    </source>
</evidence>
<organism evidence="2 3">
    <name type="scientific">Dictyobacter alpinus</name>
    <dbReference type="NCBI Taxonomy" id="2014873"/>
    <lineage>
        <taxon>Bacteria</taxon>
        <taxon>Bacillati</taxon>
        <taxon>Chloroflexota</taxon>
        <taxon>Ktedonobacteria</taxon>
        <taxon>Ktedonobacterales</taxon>
        <taxon>Dictyobacteraceae</taxon>
        <taxon>Dictyobacter</taxon>
    </lineage>
</organism>
<protein>
    <submittedName>
        <fullName evidence="2">NAD(P)-dependent oxidoreductase</fullName>
    </submittedName>
</protein>
<dbReference type="RefSeq" id="WP_126631834.1">
    <property type="nucleotide sequence ID" value="NZ_BIFT01000002.1"/>
</dbReference>
<evidence type="ECO:0000313" key="3">
    <source>
        <dbReference type="Proteomes" id="UP000287171"/>
    </source>
</evidence>
<dbReference type="InterPro" id="IPR008030">
    <property type="entry name" value="NmrA-like"/>
</dbReference>
<dbReference type="OrthoDB" id="109735at2"/>
<dbReference type="PANTHER" id="PTHR43162:SF1">
    <property type="entry name" value="PRESTALK A DIFFERENTIATION PROTEIN A"/>
    <property type="match status" value="1"/>
</dbReference>
<dbReference type="Proteomes" id="UP000287171">
    <property type="component" value="Unassembled WGS sequence"/>
</dbReference>
<evidence type="ECO:0000313" key="2">
    <source>
        <dbReference type="EMBL" id="GCE31931.1"/>
    </source>
</evidence>
<dbReference type="InterPro" id="IPR036291">
    <property type="entry name" value="NAD(P)-bd_dom_sf"/>
</dbReference>
<comment type="caution">
    <text evidence="2">The sequence shown here is derived from an EMBL/GenBank/DDBJ whole genome shotgun (WGS) entry which is preliminary data.</text>
</comment>